<protein>
    <submittedName>
        <fullName evidence="2">Uncharacterized protein</fullName>
    </submittedName>
</protein>
<accession>A0A9D4DM45</accession>
<comment type="caution">
    <text evidence="2">The sequence shown here is derived from an EMBL/GenBank/DDBJ whole genome shotgun (WGS) entry which is preliminary data.</text>
</comment>
<organism evidence="2 3">
    <name type="scientific">Dreissena polymorpha</name>
    <name type="common">Zebra mussel</name>
    <name type="synonym">Mytilus polymorpha</name>
    <dbReference type="NCBI Taxonomy" id="45954"/>
    <lineage>
        <taxon>Eukaryota</taxon>
        <taxon>Metazoa</taxon>
        <taxon>Spiralia</taxon>
        <taxon>Lophotrochozoa</taxon>
        <taxon>Mollusca</taxon>
        <taxon>Bivalvia</taxon>
        <taxon>Autobranchia</taxon>
        <taxon>Heteroconchia</taxon>
        <taxon>Euheterodonta</taxon>
        <taxon>Imparidentia</taxon>
        <taxon>Neoheterodontei</taxon>
        <taxon>Myida</taxon>
        <taxon>Dreissenoidea</taxon>
        <taxon>Dreissenidae</taxon>
        <taxon>Dreissena</taxon>
    </lineage>
</organism>
<sequence length="91" mass="10311">MSTHPTPTSKYGPVTYCSIVCKTQNKVCEPPRDSSTITATLTEKKRKRQRTYQDPSRTVNIGKFGCSKNNNIQLQPTTNRLLVLPVKVMRQ</sequence>
<evidence type="ECO:0000256" key="1">
    <source>
        <dbReference type="SAM" id="MobiDB-lite"/>
    </source>
</evidence>
<evidence type="ECO:0000313" key="3">
    <source>
        <dbReference type="Proteomes" id="UP000828390"/>
    </source>
</evidence>
<evidence type="ECO:0000313" key="2">
    <source>
        <dbReference type="EMBL" id="KAH3751784.1"/>
    </source>
</evidence>
<reference evidence="2" key="2">
    <citation type="submission" date="2020-11" db="EMBL/GenBank/DDBJ databases">
        <authorList>
            <person name="McCartney M.A."/>
            <person name="Auch B."/>
            <person name="Kono T."/>
            <person name="Mallez S."/>
            <person name="Becker A."/>
            <person name="Gohl D.M."/>
            <person name="Silverstein K.A.T."/>
            <person name="Koren S."/>
            <person name="Bechman K.B."/>
            <person name="Herman A."/>
            <person name="Abrahante J.E."/>
            <person name="Garbe J."/>
        </authorList>
    </citation>
    <scope>NUCLEOTIDE SEQUENCE</scope>
    <source>
        <strain evidence="2">Duluth1</strain>
        <tissue evidence="2">Whole animal</tissue>
    </source>
</reference>
<proteinExistence type="predicted"/>
<reference evidence="2" key="1">
    <citation type="journal article" date="2019" name="bioRxiv">
        <title>The Genome of the Zebra Mussel, Dreissena polymorpha: A Resource for Invasive Species Research.</title>
        <authorList>
            <person name="McCartney M.A."/>
            <person name="Auch B."/>
            <person name="Kono T."/>
            <person name="Mallez S."/>
            <person name="Zhang Y."/>
            <person name="Obille A."/>
            <person name="Becker A."/>
            <person name="Abrahante J.E."/>
            <person name="Garbe J."/>
            <person name="Badalamenti J.P."/>
            <person name="Herman A."/>
            <person name="Mangelson H."/>
            <person name="Liachko I."/>
            <person name="Sullivan S."/>
            <person name="Sone E.D."/>
            <person name="Koren S."/>
            <person name="Silverstein K.A.T."/>
            <person name="Beckman K.B."/>
            <person name="Gohl D.M."/>
        </authorList>
    </citation>
    <scope>NUCLEOTIDE SEQUENCE</scope>
    <source>
        <strain evidence="2">Duluth1</strain>
        <tissue evidence="2">Whole animal</tissue>
    </source>
</reference>
<dbReference type="Proteomes" id="UP000828390">
    <property type="component" value="Unassembled WGS sequence"/>
</dbReference>
<dbReference type="EMBL" id="JAIWYP010000010">
    <property type="protein sequence ID" value="KAH3751784.1"/>
    <property type="molecule type" value="Genomic_DNA"/>
</dbReference>
<gene>
    <name evidence="2" type="ORF">DPMN_186354</name>
</gene>
<keyword evidence="3" id="KW-1185">Reference proteome</keyword>
<name>A0A9D4DM45_DREPO</name>
<dbReference type="AlphaFoldDB" id="A0A9D4DM45"/>
<feature type="region of interest" description="Disordered" evidence="1">
    <location>
        <begin position="32"/>
        <end position="55"/>
    </location>
</feature>